<dbReference type="Proteomes" id="UP000258707">
    <property type="component" value="Chromosome"/>
</dbReference>
<organism evidence="1 2">
    <name type="scientific">Natrarchaeobaculum sulfurireducens</name>
    <dbReference type="NCBI Taxonomy" id="2044521"/>
    <lineage>
        <taxon>Archaea</taxon>
        <taxon>Methanobacteriati</taxon>
        <taxon>Methanobacteriota</taxon>
        <taxon>Stenosarchaea group</taxon>
        <taxon>Halobacteria</taxon>
        <taxon>Halobacteriales</taxon>
        <taxon>Natrialbaceae</taxon>
        <taxon>Natrarchaeobaculum</taxon>
    </lineage>
</organism>
<dbReference type="InterPro" id="IPR010430">
    <property type="entry name" value="DUF1028"/>
</dbReference>
<evidence type="ECO:0000313" key="1">
    <source>
        <dbReference type="EMBL" id="AXR77080.1"/>
    </source>
</evidence>
<name>A0A346PC35_9EURY</name>
<proteinExistence type="predicted"/>
<accession>A0A346PC35</accession>
<dbReference type="GO" id="GO:0016787">
    <property type="term" value="F:hydrolase activity"/>
    <property type="evidence" value="ECO:0007669"/>
    <property type="project" value="UniProtKB-KW"/>
</dbReference>
<dbReference type="InterPro" id="IPR029055">
    <property type="entry name" value="Ntn_hydrolases_N"/>
</dbReference>
<dbReference type="SUPFAM" id="SSF56235">
    <property type="entry name" value="N-terminal nucleophile aminohydrolases (Ntn hydrolases)"/>
    <property type="match status" value="1"/>
</dbReference>
<sequence>MMTFSICVREHYENDDGESHRRFGVAVTTRIPGVGTLCPFVSENGAVATQSLVNVDLGRDGIRYVDDGLGVEDALEALLNADDGASQRQLHGVDADGAFVFSGEDCGDWFGHHEHDHFTVAGNLLVSESVLEATADTYAECAVHETGDPWTGPRSVSEAAETEPLAKRLIDALAAGHLEGGDKREHLPVQSAALVVTTTEEFAVDPPYNDLRIDATETPIADLRRTYDLALEGYADTLALYEEAYEEDSLEDADEPE</sequence>
<reference evidence="2" key="1">
    <citation type="submission" date="2017-10" db="EMBL/GenBank/DDBJ databases">
        <title>Phenotypic and genomic properties of facultatively anaerobic sulfur-reducing natronoarchaea from hypersaline soda lakes.</title>
        <authorList>
            <person name="Sorokin D.Y."/>
            <person name="Kublanov I.V."/>
            <person name="Roman P."/>
            <person name="Sinninghe Damste J.S."/>
            <person name="Golyshin P.N."/>
            <person name="Rojo D."/>
            <person name="Ciordia S."/>
            <person name="Mena Md.C."/>
            <person name="Ferrer M."/>
            <person name="Messina E."/>
            <person name="Smedile F."/>
            <person name="La Spada G."/>
            <person name="La Cono V."/>
            <person name="Yakimov M.M."/>
        </authorList>
    </citation>
    <scope>NUCLEOTIDE SEQUENCE [LARGE SCALE GENOMIC DNA]</scope>
    <source>
        <strain evidence="2">AArc1</strain>
    </source>
</reference>
<gene>
    <name evidence="1" type="ORF">AArc1_0737</name>
</gene>
<dbReference type="Gene3D" id="3.60.20.10">
    <property type="entry name" value="Glutamine Phosphoribosylpyrophosphate, subunit 1, domain 1"/>
    <property type="match status" value="1"/>
</dbReference>
<evidence type="ECO:0000313" key="2">
    <source>
        <dbReference type="Proteomes" id="UP000258707"/>
    </source>
</evidence>
<dbReference type="AlphaFoldDB" id="A0A346PC35"/>
<dbReference type="EMBL" id="CP024047">
    <property type="protein sequence ID" value="AXR77080.1"/>
    <property type="molecule type" value="Genomic_DNA"/>
</dbReference>
<protein>
    <submittedName>
        <fullName evidence="1">N-terminal nucleophile hydrolase superfamily protein</fullName>
    </submittedName>
</protein>
<dbReference type="KEGG" id="nan:AArc1_0737"/>
<dbReference type="PANTHER" id="PTHR39328:SF1">
    <property type="entry name" value="BLL2871 PROTEIN"/>
    <property type="match status" value="1"/>
</dbReference>
<dbReference type="PANTHER" id="PTHR39328">
    <property type="entry name" value="BLL2871 PROTEIN"/>
    <property type="match status" value="1"/>
</dbReference>
<dbReference type="Pfam" id="PF06267">
    <property type="entry name" value="DUF1028"/>
    <property type="match status" value="1"/>
</dbReference>
<keyword evidence="1" id="KW-0378">Hydrolase</keyword>